<evidence type="ECO:0000256" key="1">
    <source>
        <dbReference type="ARBA" id="ARBA00004141"/>
    </source>
</evidence>
<feature type="transmembrane region" description="Helical" evidence="5">
    <location>
        <begin position="239"/>
        <end position="261"/>
    </location>
</feature>
<dbReference type="RefSeq" id="WP_272094535.1">
    <property type="nucleotide sequence ID" value="NZ_JAQNDK010000001.1"/>
</dbReference>
<keyword evidence="8" id="KW-1185">Reference proteome</keyword>
<dbReference type="PANTHER" id="PTHR43027:SF2">
    <property type="entry name" value="TRANSPORT PERMEASE PROTEIN"/>
    <property type="match status" value="1"/>
</dbReference>
<keyword evidence="3 5" id="KW-1133">Transmembrane helix</keyword>
<accession>A0ABT5BWK0</accession>
<dbReference type="InterPro" id="IPR052902">
    <property type="entry name" value="ABC-2_transporter"/>
</dbReference>
<evidence type="ECO:0000256" key="4">
    <source>
        <dbReference type="ARBA" id="ARBA00023136"/>
    </source>
</evidence>
<comment type="caution">
    <text evidence="7">The sequence shown here is derived from an EMBL/GenBank/DDBJ whole genome shotgun (WGS) entry which is preliminary data.</text>
</comment>
<comment type="subcellular location">
    <subcellularLocation>
        <location evidence="1">Membrane</location>
        <topology evidence="1">Multi-pass membrane protein</topology>
    </subcellularLocation>
</comment>
<evidence type="ECO:0000259" key="6">
    <source>
        <dbReference type="PROSITE" id="PS51012"/>
    </source>
</evidence>
<feature type="transmembrane region" description="Helical" evidence="5">
    <location>
        <begin position="209"/>
        <end position="233"/>
    </location>
</feature>
<keyword evidence="2 5" id="KW-0812">Transmembrane</keyword>
<keyword evidence="4 5" id="KW-0472">Membrane</keyword>
<evidence type="ECO:0000313" key="7">
    <source>
        <dbReference type="EMBL" id="MDC0677783.1"/>
    </source>
</evidence>
<gene>
    <name evidence="7" type="ORF">POL72_08505</name>
</gene>
<dbReference type="PROSITE" id="PS51012">
    <property type="entry name" value="ABC_TM2"/>
    <property type="match status" value="1"/>
</dbReference>
<dbReference type="Pfam" id="PF12698">
    <property type="entry name" value="ABC2_membrane_3"/>
    <property type="match status" value="1"/>
</dbReference>
<feature type="transmembrane region" description="Helical" evidence="5">
    <location>
        <begin position="273"/>
        <end position="291"/>
    </location>
</feature>
<evidence type="ECO:0000256" key="5">
    <source>
        <dbReference type="SAM" id="Phobius"/>
    </source>
</evidence>
<feature type="domain" description="ABC transmembrane type-2" evidence="6">
    <location>
        <begin position="125"/>
        <end position="352"/>
    </location>
</feature>
<organism evidence="7 8">
    <name type="scientific">Sorangium atrum</name>
    <dbReference type="NCBI Taxonomy" id="2995308"/>
    <lineage>
        <taxon>Bacteria</taxon>
        <taxon>Pseudomonadati</taxon>
        <taxon>Myxococcota</taxon>
        <taxon>Polyangia</taxon>
        <taxon>Polyangiales</taxon>
        <taxon>Polyangiaceae</taxon>
        <taxon>Sorangium</taxon>
    </lineage>
</organism>
<dbReference type="PANTHER" id="PTHR43027">
    <property type="entry name" value="DOXORUBICIN RESISTANCE ABC TRANSPORTER PERMEASE PROTEIN DRRC-RELATED"/>
    <property type="match status" value="1"/>
</dbReference>
<evidence type="ECO:0000256" key="3">
    <source>
        <dbReference type="ARBA" id="ARBA00022989"/>
    </source>
</evidence>
<name>A0ABT5BWK0_9BACT</name>
<feature type="transmembrane region" description="Helical" evidence="5">
    <location>
        <begin position="324"/>
        <end position="346"/>
    </location>
</feature>
<dbReference type="InterPro" id="IPR013525">
    <property type="entry name" value="ABC2_TM"/>
</dbReference>
<evidence type="ECO:0000313" key="8">
    <source>
        <dbReference type="Proteomes" id="UP001217485"/>
    </source>
</evidence>
<protein>
    <submittedName>
        <fullName evidence="7">ABC transporter permease</fullName>
    </submittedName>
</protein>
<evidence type="ECO:0000256" key="2">
    <source>
        <dbReference type="ARBA" id="ARBA00022692"/>
    </source>
</evidence>
<dbReference type="InterPro" id="IPR047817">
    <property type="entry name" value="ABC2_TM_bact-type"/>
</dbReference>
<proteinExistence type="predicted"/>
<sequence>MARWLRSLRASSLALLIRARVAEFLREPEAIFWMFVFPILLSSALAVAFRDQPAEPVRVSVEEGAGAEPRRAALEASGQVVPRVVPRAQAQQELRTGKAALVVLATDPPTYWFDPARPESRLARLEVDQALQRAAGRADAFRPAALEVTEAERGSRYVDFLVPGLLGMNVMLTGIWGIGVAIVQQRIGKLLKLFVASPMPRWQLLASHLGARLVFLALEVVALLLFAVLVLGVPIAGSLAALALVAVVGALSFAGVGLLIAARPRTLEGISGLGNLVTFPMWICSGVFFSADRFPDAIQPFVQALPLTALNDALRGVMLEGAPLAAIAPELALLVVWGAATFALALKLFRWE</sequence>
<feature type="transmembrane region" description="Helical" evidence="5">
    <location>
        <begin position="31"/>
        <end position="49"/>
    </location>
</feature>
<dbReference type="EMBL" id="JAQNDK010000001">
    <property type="protein sequence ID" value="MDC0677783.1"/>
    <property type="molecule type" value="Genomic_DNA"/>
</dbReference>
<reference evidence="7 8" key="1">
    <citation type="submission" date="2023-01" db="EMBL/GenBank/DDBJ databases">
        <title>Minimal conservation of predation-associated metabolite biosynthetic gene clusters underscores biosynthetic potential of Myxococcota including descriptions for ten novel species: Archangium lansinium sp. nov., Myxococcus landrumus sp. nov., Nannocystis bai.</title>
        <authorList>
            <person name="Ahearne A."/>
            <person name="Stevens C."/>
            <person name="Dowd S."/>
        </authorList>
    </citation>
    <scope>NUCLEOTIDE SEQUENCE [LARGE SCALE GENOMIC DNA]</scope>
    <source>
        <strain evidence="7 8">WIWO2</strain>
    </source>
</reference>
<dbReference type="Proteomes" id="UP001217485">
    <property type="component" value="Unassembled WGS sequence"/>
</dbReference>